<dbReference type="RefSeq" id="WP_058622941.1">
    <property type="nucleotide sequence ID" value="NZ_LDRT01000023.1"/>
</dbReference>
<evidence type="ECO:0000313" key="2">
    <source>
        <dbReference type="Proteomes" id="UP000075025"/>
    </source>
</evidence>
<dbReference type="AlphaFoldDB" id="A0A147EZN7"/>
<evidence type="ECO:0008006" key="3">
    <source>
        <dbReference type="Google" id="ProtNLM"/>
    </source>
</evidence>
<evidence type="ECO:0000313" key="1">
    <source>
        <dbReference type="EMBL" id="KTR95870.1"/>
    </source>
</evidence>
<protein>
    <recommendedName>
        <fullName evidence="3">EXLDI protein</fullName>
    </recommendedName>
</protein>
<dbReference type="EMBL" id="LDRT01000023">
    <property type="protein sequence ID" value="KTR95870.1"/>
    <property type="molecule type" value="Genomic_DNA"/>
</dbReference>
<gene>
    <name evidence="1" type="ORF">NS220_04665</name>
</gene>
<comment type="caution">
    <text evidence="1">The sequence shown here is derived from an EMBL/GenBank/DDBJ whole genome shotgun (WGS) entry which is preliminary data.</text>
</comment>
<dbReference type="PATRIC" id="fig|2033.6.peg.1786"/>
<organism evidence="1 2">
    <name type="scientific">Microbacterium testaceum</name>
    <name type="common">Aureobacterium testaceum</name>
    <name type="synonym">Brevibacterium testaceum</name>
    <dbReference type="NCBI Taxonomy" id="2033"/>
    <lineage>
        <taxon>Bacteria</taxon>
        <taxon>Bacillati</taxon>
        <taxon>Actinomycetota</taxon>
        <taxon>Actinomycetes</taxon>
        <taxon>Micrococcales</taxon>
        <taxon>Microbacteriaceae</taxon>
        <taxon>Microbacterium</taxon>
    </lineage>
</organism>
<dbReference type="NCBIfam" id="TIGR04342">
    <property type="entry name" value="EXLDI"/>
    <property type="match status" value="1"/>
</dbReference>
<reference evidence="1 2" key="1">
    <citation type="journal article" date="2016" name="Front. Microbiol.">
        <title>Genomic Resource of Rice Seed Associated Bacteria.</title>
        <authorList>
            <person name="Midha S."/>
            <person name="Bansal K."/>
            <person name="Sharma S."/>
            <person name="Kumar N."/>
            <person name="Patil P.P."/>
            <person name="Chaudhry V."/>
            <person name="Patil P.B."/>
        </authorList>
    </citation>
    <scope>NUCLEOTIDE SEQUENCE [LARGE SCALE GENOMIC DNA]</scope>
    <source>
        <strain evidence="1 2">NS220</strain>
    </source>
</reference>
<dbReference type="OrthoDB" id="3199431at2"/>
<sequence length="173" mass="19027">MATRNVYVSADDTALFDRAAELAGGLSAAVASGLRLFVAAREKEGGAEKMGEVEVEVSDGPVITVKRFTGRQLLRFESQDGSRSITYRVYATSGGQIAVYQREDPNWRLFVSPHEDAPAWNNPRTWSEDWWRSGQRSLSVFPDAAAMANEFPPELVQATMTALTGPDIEDLDI</sequence>
<proteinExistence type="predicted"/>
<dbReference type="SUPFAM" id="SSF89796">
    <property type="entry name" value="CoA-transferase family III (CaiB/BaiF)"/>
    <property type="match status" value="1"/>
</dbReference>
<dbReference type="InterPro" id="IPR027580">
    <property type="entry name" value="EXLDI"/>
</dbReference>
<dbReference type="InterPro" id="IPR023606">
    <property type="entry name" value="CoA-Trfase_III_dom_1_sf"/>
</dbReference>
<dbReference type="Proteomes" id="UP000075025">
    <property type="component" value="Unassembled WGS sequence"/>
</dbReference>
<name>A0A147EZN7_MICTE</name>
<accession>A0A147EZN7</accession>